<evidence type="ECO:0000256" key="15">
    <source>
        <dbReference type="ARBA" id="ARBA00023180"/>
    </source>
</evidence>
<feature type="transmembrane region" description="Helical" evidence="22">
    <location>
        <begin position="496"/>
        <end position="518"/>
    </location>
</feature>
<feature type="signal peptide" evidence="23">
    <location>
        <begin position="1"/>
        <end position="29"/>
    </location>
</feature>
<dbReference type="GO" id="GO:0060444">
    <property type="term" value="P:branching involved in mammary gland duct morphogenesis"/>
    <property type="evidence" value="ECO:0007669"/>
    <property type="project" value="Ensembl"/>
</dbReference>
<dbReference type="GO" id="GO:0001954">
    <property type="term" value="P:positive regulation of cell-matrix adhesion"/>
    <property type="evidence" value="ECO:0007669"/>
    <property type="project" value="Ensembl"/>
</dbReference>
<dbReference type="GO" id="GO:0003006">
    <property type="term" value="P:developmental process involved in reproduction"/>
    <property type="evidence" value="ECO:0007669"/>
    <property type="project" value="Ensembl"/>
</dbReference>
<dbReference type="GeneTree" id="ENSGT00390000015805"/>
<keyword evidence="16 19" id="KW-0395">Inflammatory response</keyword>
<evidence type="ECO:0000256" key="7">
    <source>
        <dbReference type="ARBA" id="ARBA00022692"/>
    </source>
</evidence>
<evidence type="ECO:0000256" key="21">
    <source>
        <dbReference type="SAM" id="MobiDB-lite"/>
    </source>
</evidence>
<feature type="disulfide bond" description="Interchain" evidence="20">
    <location>
        <position position="189"/>
    </location>
</feature>
<evidence type="ECO:0000256" key="5">
    <source>
        <dbReference type="ARBA" id="ARBA00022525"/>
    </source>
</evidence>
<keyword evidence="7 22" id="KW-0812">Transmembrane</keyword>
<dbReference type="Proteomes" id="UP000694394">
    <property type="component" value="Chromosome 2"/>
</dbReference>
<feature type="disulfide bond" evidence="20">
    <location>
        <begin position="39"/>
        <end position="122"/>
    </location>
</feature>
<evidence type="ECO:0000256" key="9">
    <source>
        <dbReference type="ARBA" id="ARBA00022859"/>
    </source>
</evidence>
<dbReference type="InterPro" id="IPR009079">
    <property type="entry name" value="4_helix_cytokine-like_core"/>
</dbReference>
<keyword evidence="11 22" id="KW-1133">Transmembrane helix</keyword>
<feature type="compositionally biased region" description="Basic and acidic residues" evidence="21">
    <location>
        <begin position="546"/>
        <end position="555"/>
    </location>
</feature>
<dbReference type="GO" id="GO:0002931">
    <property type="term" value="P:response to ischemia"/>
    <property type="evidence" value="ECO:0007669"/>
    <property type="project" value="Ensembl"/>
</dbReference>
<dbReference type="EMBL" id="ABDC03002909">
    <property type="status" value="NOT_ANNOTATED_CDS"/>
    <property type="molecule type" value="Genomic_DNA"/>
</dbReference>
<dbReference type="GO" id="GO:0048471">
    <property type="term" value="C:perinuclear region of cytoplasm"/>
    <property type="evidence" value="ECO:0007669"/>
    <property type="project" value="Ensembl"/>
</dbReference>
<dbReference type="OrthoDB" id="8702024at2759"/>
<evidence type="ECO:0000256" key="1">
    <source>
        <dbReference type="ARBA" id="ARBA00004239"/>
    </source>
</evidence>
<evidence type="ECO:0000313" key="24">
    <source>
        <dbReference type="Ensembl" id="ENSMICP00000050534.1"/>
    </source>
</evidence>
<reference evidence="24" key="3">
    <citation type="submission" date="2025-09" db="UniProtKB">
        <authorList>
            <consortium name="Ensembl"/>
        </authorList>
    </citation>
    <scope>IDENTIFICATION</scope>
</reference>
<dbReference type="GO" id="GO:0045651">
    <property type="term" value="P:positive regulation of macrophage differentiation"/>
    <property type="evidence" value="ECO:0007669"/>
    <property type="project" value="Ensembl"/>
</dbReference>
<dbReference type="GO" id="GO:0006954">
    <property type="term" value="P:inflammatory response"/>
    <property type="evidence" value="ECO:0007669"/>
    <property type="project" value="UniProtKB-UniRule"/>
</dbReference>
<keyword evidence="8 23" id="KW-0732">Signal</keyword>
<dbReference type="GO" id="GO:0042803">
    <property type="term" value="F:protein homodimerization activity"/>
    <property type="evidence" value="ECO:0007669"/>
    <property type="project" value="UniProtKB-UniRule"/>
</dbReference>
<keyword evidence="5" id="KW-0964">Secreted</keyword>
<evidence type="ECO:0000256" key="6">
    <source>
        <dbReference type="ARBA" id="ARBA00022588"/>
    </source>
</evidence>
<dbReference type="CTD" id="1435"/>
<dbReference type="GeneID" id="105864049"/>
<dbReference type="Pfam" id="PF05337">
    <property type="entry name" value="CSF-1"/>
    <property type="match status" value="1"/>
</dbReference>
<feature type="disulfide bond" description="Interchain" evidence="20">
    <location>
        <position position="63"/>
    </location>
</feature>
<keyword evidence="6 19" id="KW-0399">Innate immunity</keyword>
<feature type="region of interest" description="Disordered" evidence="21">
    <location>
        <begin position="199"/>
        <end position="488"/>
    </location>
</feature>
<evidence type="ECO:0000256" key="2">
    <source>
        <dbReference type="ARBA" id="ARBA00004251"/>
    </source>
</evidence>
<keyword evidence="15" id="KW-0325">Glycoprotein</keyword>
<dbReference type="GO" id="GO:0045672">
    <property type="term" value="P:positive regulation of osteoclast differentiation"/>
    <property type="evidence" value="ECO:0007669"/>
    <property type="project" value="Ensembl"/>
</dbReference>
<feature type="disulfide bond" evidence="20">
    <location>
        <begin position="80"/>
        <end position="171"/>
    </location>
</feature>
<feature type="compositionally biased region" description="Polar residues" evidence="21">
    <location>
        <begin position="199"/>
        <end position="212"/>
    </location>
</feature>
<feature type="compositionally biased region" description="Polar residues" evidence="21">
    <location>
        <begin position="254"/>
        <end position="263"/>
    </location>
</feature>
<dbReference type="GO" id="GO:0032946">
    <property type="term" value="P:positive regulation of mononuclear cell proliferation"/>
    <property type="evidence" value="ECO:0007669"/>
    <property type="project" value="Ensembl"/>
</dbReference>
<keyword evidence="13 22" id="KW-0472">Membrane</keyword>
<dbReference type="GO" id="GO:0051247">
    <property type="term" value="P:positive regulation of protein metabolic process"/>
    <property type="evidence" value="ECO:0007669"/>
    <property type="project" value="Ensembl"/>
</dbReference>
<sequence length="555" mass="59687">MTAPGAAGRCPSTTWLGSLLLVVCLLVSGNIIEGESEHCSHMIGDGHLDSLQKLIDSQMETSCQIAFEFVDLEQLKDPVCYLKKAFLLVQDIMEDTMRFKDNTSSAKVVERLQELSLRLKSCFTKDYEEHDKACVRTFYETPLQLLEKIKNVFNETKNLLKKDWNIFSKNCSNNFAKCSSQDVVTKPDCNCLYPKATPSSDLASVSPHQPLTPSMAPMAGLTWADSEGTEGSSLSPNEQPLRTVDPDSAKQRPPRSTCQSLESPETAGVQDGTTDGSPRPGPSAGGPTPGMEDVLDSVLGTNWALEEASGEASEGLVPQGPALSPSRPEGGSIQAETARPSDLLPAPSPLPASAKDQRPADAPGTALPKLGPVGHTGRAWNPTPEKTDGSSALPGDPQEPSSPRTSALRPEGPSSPRRLRAQLRLPGTHSWNSVLARGGLEGRRSTRDRRSPTELEGGGASEGAAQPPAHFNSVPLTDTGHERQPVGSPGPQLRGFAFRLLVPGIILVLLAVGGLLFYRRRRRSHQEPQTVDSPMERPEGSPLTQDEDRQVELPV</sequence>
<dbReference type="GO" id="GO:0007169">
    <property type="term" value="P:cell surface receptor protein tyrosine kinase signaling pathway"/>
    <property type="evidence" value="ECO:0007669"/>
    <property type="project" value="Ensembl"/>
</dbReference>
<dbReference type="GO" id="GO:0035702">
    <property type="term" value="P:monocyte homeostasis"/>
    <property type="evidence" value="ECO:0007669"/>
    <property type="project" value="Ensembl"/>
</dbReference>
<evidence type="ECO:0000256" key="19">
    <source>
        <dbReference type="PIRNR" id="PIRNR001948"/>
    </source>
</evidence>
<dbReference type="GO" id="GO:0048873">
    <property type="term" value="P:homeostasis of number of cells within a tissue"/>
    <property type="evidence" value="ECO:0007669"/>
    <property type="project" value="Ensembl"/>
</dbReference>
<dbReference type="SUPFAM" id="SSF47266">
    <property type="entry name" value="4-helical cytokines"/>
    <property type="match status" value="1"/>
</dbReference>
<organism evidence="24 25">
    <name type="scientific">Microcebus murinus</name>
    <name type="common">Gray mouse lemur</name>
    <name type="synonym">Lemur murinus</name>
    <dbReference type="NCBI Taxonomy" id="30608"/>
    <lineage>
        <taxon>Eukaryota</taxon>
        <taxon>Metazoa</taxon>
        <taxon>Chordata</taxon>
        <taxon>Craniata</taxon>
        <taxon>Vertebrata</taxon>
        <taxon>Euteleostomi</taxon>
        <taxon>Mammalia</taxon>
        <taxon>Eutheria</taxon>
        <taxon>Euarchontoglires</taxon>
        <taxon>Primates</taxon>
        <taxon>Strepsirrhini</taxon>
        <taxon>Lemuriformes</taxon>
        <taxon>Cheirogaleidae</taxon>
        <taxon>Microcebus</taxon>
    </lineage>
</organism>
<comment type="subcellular location">
    <subcellularLocation>
        <location evidence="2">Cell membrane</location>
        <topology evidence="2">Single-pass type I membrane protein</topology>
    </subcellularLocation>
    <subcellularLocation>
        <location evidence="1">Secreted</location>
        <location evidence="1">Extracellular space</location>
    </subcellularLocation>
</comment>
<keyword evidence="9 19" id="KW-0391">Immunity</keyword>
<dbReference type="GO" id="GO:0005886">
    <property type="term" value="C:plasma membrane"/>
    <property type="evidence" value="ECO:0007669"/>
    <property type="project" value="UniProtKB-SubCell"/>
</dbReference>
<dbReference type="GO" id="GO:0005157">
    <property type="term" value="F:macrophage colony-stimulating factor receptor binding"/>
    <property type="evidence" value="ECO:0007669"/>
    <property type="project" value="Ensembl"/>
</dbReference>
<dbReference type="PANTHER" id="PTHR10058:SF0">
    <property type="entry name" value="MACROPHAGE COLONY-STIMULATING FACTOR 1"/>
    <property type="match status" value="1"/>
</dbReference>
<keyword evidence="25" id="KW-1185">Reference proteome</keyword>
<dbReference type="GO" id="GO:0040018">
    <property type="term" value="P:positive regulation of multicellular organism growth"/>
    <property type="evidence" value="ECO:0007669"/>
    <property type="project" value="Ensembl"/>
</dbReference>
<dbReference type="GO" id="GO:0016604">
    <property type="term" value="C:nuclear body"/>
    <property type="evidence" value="ECO:0007669"/>
    <property type="project" value="Ensembl"/>
</dbReference>
<dbReference type="GO" id="GO:1990682">
    <property type="term" value="C:CSF1-CSF1R complex"/>
    <property type="evidence" value="ECO:0007669"/>
    <property type="project" value="Ensembl"/>
</dbReference>
<dbReference type="GO" id="GO:0001780">
    <property type="term" value="P:neutrophil homeostasis"/>
    <property type="evidence" value="ECO:0007669"/>
    <property type="project" value="Ensembl"/>
</dbReference>
<dbReference type="GO" id="GO:0007265">
    <property type="term" value="P:Ras protein signal transduction"/>
    <property type="evidence" value="ECO:0007669"/>
    <property type="project" value="Ensembl"/>
</dbReference>
<evidence type="ECO:0000256" key="14">
    <source>
        <dbReference type="ARBA" id="ARBA00023157"/>
    </source>
</evidence>
<dbReference type="GO" id="GO:0008083">
    <property type="term" value="F:growth factor activity"/>
    <property type="evidence" value="ECO:0007669"/>
    <property type="project" value="UniProtKB-KW"/>
</dbReference>
<dbReference type="GO" id="GO:0002158">
    <property type="term" value="P:osteoclast proliferation"/>
    <property type="evidence" value="ECO:0007669"/>
    <property type="project" value="Ensembl"/>
</dbReference>
<dbReference type="GO" id="GO:0030224">
    <property type="term" value="P:monocyte differentiation"/>
    <property type="evidence" value="ECO:0007669"/>
    <property type="project" value="Ensembl"/>
</dbReference>
<evidence type="ECO:0000256" key="23">
    <source>
        <dbReference type="SAM" id="SignalP"/>
    </source>
</evidence>
<dbReference type="GO" id="GO:0038145">
    <property type="term" value="P:macrophage colony-stimulating factor signaling pathway"/>
    <property type="evidence" value="ECO:0007669"/>
    <property type="project" value="Ensembl"/>
</dbReference>
<evidence type="ECO:0000256" key="3">
    <source>
        <dbReference type="ARBA" id="ARBA00022475"/>
    </source>
</evidence>
<dbReference type="GO" id="GO:0030225">
    <property type="term" value="P:macrophage differentiation"/>
    <property type="evidence" value="ECO:0007669"/>
    <property type="project" value="Ensembl"/>
</dbReference>
<dbReference type="GO" id="GO:0010759">
    <property type="term" value="P:positive regulation of macrophage chemotaxis"/>
    <property type="evidence" value="ECO:0007669"/>
    <property type="project" value="Ensembl"/>
</dbReference>
<evidence type="ECO:0000256" key="16">
    <source>
        <dbReference type="ARBA" id="ARBA00023198"/>
    </source>
</evidence>
<dbReference type="RefSeq" id="XP_012607144.1">
    <property type="nucleotide sequence ID" value="XM_012751690.3"/>
</dbReference>
<evidence type="ECO:0000256" key="8">
    <source>
        <dbReference type="ARBA" id="ARBA00022729"/>
    </source>
</evidence>
<dbReference type="GO" id="GO:0010628">
    <property type="term" value="P:positive regulation of gene expression"/>
    <property type="evidence" value="ECO:0007669"/>
    <property type="project" value="Ensembl"/>
</dbReference>
<keyword evidence="12 19" id="KW-0339">Growth factor</keyword>
<evidence type="ECO:0000313" key="25">
    <source>
        <dbReference type="Proteomes" id="UP000694394"/>
    </source>
</evidence>
<dbReference type="GO" id="GO:0042488">
    <property type="term" value="P:positive regulation of odontogenesis of dentin-containing tooth"/>
    <property type="evidence" value="ECO:0007669"/>
    <property type="project" value="Ensembl"/>
</dbReference>
<dbReference type="PANTHER" id="PTHR10058">
    <property type="entry name" value="MACROPHAGE COLONY STIMULATING FACTOR"/>
    <property type="match status" value="1"/>
</dbReference>
<dbReference type="Gene3D" id="1.20.1250.10">
    <property type="match status" value="1"/>
</dbReference>
<dbReference type="GO" id="GO:0005615">
    <property type="term" value="C:extracellular space"/>
    <property type="evidence" value="ECO:0007669"/>
    <property type="project" value="UniProtKB-KW"/>
</dbReference>
<dbReference type="RefSeq" id="XP_012607146.1">
    <property type="nucleotide sequence ID" value="XM_012751692.3"/>
</dbReference>
<evidence type="ECO:0000256" key="17">
    <source>
        <dbReference type="ARBA" id="ARBA00059895"/>
    </source>
</evidence>
<dbReference type="Ensembl" id="ENSMICT00000064304.1">
    <property type="protein sequence ID" value="ENSMICP00000050534.1"/>
    <property type="gene ID" value="ENSMICG00000035526.2"/>
</dbReference>
<dbReference type="GO" id="GO:0030278">
    <property type="term" value="P:regulation of ossification"/>
    <property type="evidence" value="ECO:0007669"/>
    <property type="project" value="Ensembl"/>
</dbReference>
<dbReference type="GO" id="GO:0045657">
    <property type="term" value="P:positive regulation of monocyte differentiation"/>
    <property type="evidence" value="ECO:0007669"/>
    <property type="project" value="Ensembl"/>
</dbReference>
<keyword evidence="10" id="KW-0654">Proteoglycan</keyword>
<keyword evidence="4 19" id="KW-0202">Cytokine</keyword>
<dbReference type="InterPro" id="IPR008001">
    <property type="entry name" value="MCSF-1"/>
</dbReference>
<dbReference type="GO" id="GO:0097529">
    <property type="term" value="P:myeloid leukocyte migration"/>
    <property type="evidence" value="ECO:0007669"/>
    <property type="project" value="Ensembl"/>
</dbReference>
<evidence type="ECO:0000256" key="13">
    <source>
        <dbReference type="ARBA" id="ARBA00023136"/>
    </source>
</evidence>
<gene>
    <name evidence="24" type="primary">CSF1</name>
</gene>
<dbReference type="GO" id="GO:0060611">
    <property type="term" value="P:mammary gland fat development"/>
    <property type="evidence" value="ECO:0007669"/>
    <property type="project" value="Ensembl"/>
</dbReference>
<evidence type="ECO:0000256" key="18">
    <source>
        <dbReference type="ARBA" id="ARBA00074392"/>
    </source>
</evidence>
<keyword evidence="3" id="KW-1003">Cell membrane</keyword>
<dbReference type="GO" id="GO:0005125">
    <property type="term" value="F:cytokine activity"/>
    <property type="evidence" value="ECO:0007669"/>
    <property type="project" value="UniProtKB-KW"/>
</dbReference>
<dbReference type="PIRSF" id="PIRSF001948">
    <property type="entry name" value="MCSF-1"/>
    <property type="match status" value="1"/>
</dbReference>
<dbReference type="GO" id="GO:0060763">
    <property type="term" value="P:mammary duct terminal end bud growth"/>
    <property type="evidence" value="ECO:0007669"/>
    <property type="project" value="Ensembl"/>
</dbReference>
<protein>
    <recommendedName>
        <fullName evidence="18 19">Macrophage colony-stimulating factor 1</fullName>
        <shortName evidence="19">CSF-1</shortName>
        <shortName evidence="19">MCSF</shortName>
    </recommendedName>
</protein>
<feature type="region of interest" description="Disordered" evidence="21">
    <location>
        <begin position="523"/>
        <end position="555"/>
    </location>
</feature>
<proteinExistence type="predicted"/>
<feature type="disulfide bond" evidence="20">
    <location>
        <begin position="134"/>
        <end position="178"/>
    </location>
</feature>
<dbReference type="AlphaFoldDB" id="A0A8B7FFL4"/>
<dbReference type="GO" id="GO:0061518">
    <property type="term" value="P:microglial cell proliferation"/>
    <property type="evidence" value="ECO:0007669"/>
    <property type="project" value="Ensembl"/>
</dbReference>
<dbReference type="GO" id="GO:0045087">
    <property type="term" value="P:innate immune response"/>
    <property type="evidence" value="ECO:0007669"/>
    <property type="project" value="UniProtKB-UniRule"/>
</dbReference>
<dbReference type="GO" id="GO:0046579">
    <property type="term" value="P:positive regulation of Ras protein signal transduction"/>
    <property type="evidence" value="ECO:0007669"/>
    <property type="project" value="Ensembl"/>
</dbReference>
<dbReference type="GO" id="GO:1902228">
    <property type="term" value="P:positive regulation of macrophage colony-stimulating factor signaling pathway"/>
    <property type="evidence" value="ECO:0007669"/>
    <property type="project" value="Ensembl"/>
</dbReference>
<feature type="compositionally biased region" description="Low complexity" evidence="21">
    <location>
        <begin position="304"/>
        <end position="316"/>
    </location>
</feature>
<reference evidence="24" key="1">
    <citation type="submission" date="2016-12" db="EMBL/GenBank/DDBJ databases">
        <title>Mouse lemur reference genome and diversity panel.</title>
        <authorList>
            <person name="Harris R."/>
            <person name="Larsen P."/>
            <person name="Liu Y."/>
            <person name="Hughes D.S."/>
            <person name="Murali S."/>
            <person name="Raveendran M."/>
            <person name="Korchina V."/>
            <person name="Wang M."/>
            <person name="Jhangiani S."/>
            <person name="Bandaranaike D."/>
            <person name="Bellair M."/>
            <person name="Blankenburg K."/>
            <person name="Chao H."/>
            <person name="Dahdouli M."/>
            <person name="Dinh H."/>
            <person name="Doddapaneni H."/>
            <person name="English A."/>
            <person name="Firestine M."/>
            <person name="Gnanaolivu R."/>
            <person name="Gross S."/>
            <person name="Hernandez B."/>
            <person name="Javaid M."/>
            <person name="Jayaseelan J."/>
            <person name="Jones J."/>
            <person name="Khan Z."/>
            <person name="Kovar C."/>
            <person name="Kurapati P."/>
            <person name="Le B."/>
            <person name="Lee S."/>
            <person name="Li M."/>
            <person name="Mathew T."/>
            <person name="Narasimhan A."/>
            <person name="Ngo D."/>
            <person name="Nguyen L."/>
            <person name="Okwuonu G."/>
            <person name="Ongeri F."/>
            <person name="Osuji N."/>
            <person name="Pu L.-L."/>
            <person name="Puazo M."/>
            <person name="Quiroz J."/>
            <person name="Raj R."/>
            <person name="Rajbhandari K."/>
            <person name="Reid J.G."/>
            <person name="Santibanez J."/>
            <person name="Sexton D."/>
            <person name="Skinner E."/>
            <person name="Vee V."/>
            <person name="Weissenberger G."/>
            <person name="Wu Y."/>
            <person name="Xin Y."/>
            <person name="Han Y."/>
            <person name="Campbell C."/>
            <person name="Brown A."/>
            <person name="Sullivan B."/>
            <person name="Shelton J."/>
            <person name="Brown S."/>
            <person name="Dudchenko O."/>
            <person name="Machol I."/>
            <person name="Durand N."/>
            <person name="Shamim M."/>
            <person name="Lieberman A."/>
            <person name="Muzny D.M."/>
            <person name="Richards S."/>
            <person name="Yoder A."/>
            <person name="Worley K.C."/>
            <person name="Rogers J."/>
            <person name="Gibbs R.A."/>
        </authorList>
    </citation>
    <scope>NUCLEOTIDE SEQUENCE [LARGE SCALE GENOMIC DNA]</scope>
</reference>
<feature type="disulfide bond" description="Interchain" evidence="20">
    <location>
        <position position="191"/>
    </location>
</feature>
<feature type="compositionally biased region" description="Polar residues" evidence="21">
    <location>
        <begin position="229"/>
        <end position="240"/>
    </location>
</feature>
<keyword evidence="14 20" id="KW-1015">Disulfide bond</keyword>
<dbReference type="GO" id="GO:0061519">
    <property type="term" value="P:macrophage homeostasis"/>
    <property type="evidence" value="ECO:0007669"/>
    <property type="project" value="Ensembl"/>
</dbReference>
<evidence type="ECO:0000256" key="10">
    <source>
        <dbReference type="ARBA" id="ARBA00022974"/>
    </source>
</evidence>
<dbReference type="GO" id="GO:1904141">
    <property type="term" value="P:positive regulation of microglial cell migration"/>
    <property type="evidence" value="ECO:0007669"/>
    <property type="project" value="Ensembl"/>
</dbReference>
<comment type="function">
    <text evidence="17 19">Cytokine that plays an essential role in the regulation of survival, proliferation and differentiation of hematopoietic precursor cells, especially mononuclear phagocytes, such as macrophages and monocytes. Promotes the release of pro-inflammatory chemokines, and thereby plays an important role in innate immunity and in inflammatory processes. Plays an important role in the regulation of osteoclast proliferation and differentiation, the regulation of bone resorption, and is required for normal bone development. Required for normal male and female fertility. Promotes reorganization of the actin cytoskeleton, regulates formation of membrane ruffles, cell adhesion and cell migration. Plays a role in lipoprotein clearance.</text>
</comment>
<evidence type="ECO:0000256" key="22">
    <source>
        <dbReference type="SAM" id="Phobius"/>
    </source>
</evidence>
<evidence type="ECO:0000256" key="11">
    <source>
        <dbReference type="ARBA" id="ARBA00022989"/>
    </source>
</evidence>
<name>A0A8B7FFL4_MICMU</name>
<dbReference type="GO" id="GO:0010744">
    <property type="term" value="P:positive regulation of macrophage derived foam cell differentiation"/>
    <property type="evidence" value="ECO:0007669"/>
    <property type="project" value="Ensembl"/>
</dbReference>
<feature type="compositionally biased region" description="Basic and acidic residues" evidence="21">
    <location>
        <begin position="440"/>
        <end position="453"/>
    </location>
</feature>
<reference evidence="24" key="2">
    <citation type="submission" date="2025-08" db="UniProtKB">
        <authorList>
            <consortium name="Ensembl"/>
        </authorList>
    </citation>
    <scope>IDENTIFICATION</scope>
</reference>
<dbReference type="GO" id="GO:0030316">
    <property type="term" value="P:osteoclast differentiation"/>
    <property type="evidence" value="ECO:0007669"/>
    <property type="project" value="UniProtKB-UniRule"/>
</dbReference>
<comment type="subunit">
    <text evidence="19">Homodimer or heterodimer; disulfide-linked. Interacts with CSF1R.</text>
</comment>
<dbReference type="KEGG" id="mmur:105864049"/>
<evidence type="ECO:0000256" key="12">
    <source>
        <dbReference type="ARBA" id="ARBA00023030"/>
    </source>
</evidence>
<feature type="chain" id="PRO_5044133592" description="Macrophage colony-stimulating factor 1" evidence="23">
    <location>
        <begin position="30"/>
        <end position="555"/>
    </location>
</feature>
<evidence type="ECO:0000256" key="4">
    <source>
        <dbReference type="ARBA" id="ARBA00022514"/>
    </source>
</evidence>
<evidence type="ECO:0000256" key="20">
    <source>
        <dbReference type="PIRSR" id="PIRSR001948-50"/>
    </source>
</evidence>
<accession>A0A8B7FFL4</accession>
<dbReference type="FunFam" id="1.20.1250.10:FF:000010">
    <property type="entry name" value="Macrophage colony-stimulating factor 1"/>
    <property type="match status" value="1"/>
</dbReference>